<comment type="caution">
    <text evidence="2">The sequence shown here is derived from an EMBL/GenBank/DDBJ whole genome shotgun (WGS) entry which is preliminary data.</text>
</comment>
<evidence type="ECO:0000313" key="2">
    <source>
        <dbReference type="EMBL" id="KAF5395988.1"/>
    </source>
</evidence>
<accession>A0A8J4SFW6</accession>
<feature type="compositionally biased region" description="Basic and acidic residues" evidence="1">
    <location>
        <begin position="121"/>
        <end position="135"/>
    </location>
</feature>
<dbReference type="AlphaFoldDB" id="A0A8J4SFW6"/>
<keyword evidence="3" id="KW-1185">Reference proteome</keyword>
<dbReference type="OrthoDB" id="10254663at2759"/>
<evidence type="ECO:0000256" key="1">
    <source>
        <dbReference type="SAM" id="MobiDB-lite"/>
    </source>
</evidence>
<dbReference type="Proteomes" id="UP000748531">
    <property type="component" value="Unassembled WGS sequence"/>
</dbReference>
<evidence type="ECO:0000313" key="3">
    <source>
        <dbReference type="Proteomes" id="UP000748531"/>
    </source>
</evidence>
<proteinExistence type="predicted"/>
<gene>
    <name evidence="2" type="ORF">PHET_11331</name>
</gene>
<name>A0A8J4SFW6_9TREM</name>
<feature type="non-terminal residue" evidence="2">
    <location>
        <position position="1"/>
    </location>
</feature>
<organism evidence="2 3">
    <name type="scientific">Paragonimus heterotremus</name>
    <dbReference type="NCBI Taxonomy" id="100268"/>
    <lineage>
        <taxon>Eukaryota</taxon>
        <taxon>Metazoa</taxon>
        <taxon>Spiralia</taxon>
        <taxon>Lophotrochozoa</taxon>
        <taxon>Platyhelminthes</taxon>
        <taxon>Trematoda</taxon>
        <taxon>Digenea</taxon>
        <taxon>Plagiorchiida</taxon>
        <taxon>Troglotremata</taxon>
        <taxon>Troglotrematidae</taxon>
        <taxon>Paragonimus</taxon>
    </lineage>
</organism>
<sequence length="190" mass="22275">LEKAANEKLQERIDAVTHGRKTAENRSAWFEQQYADIQNATVELANKDKVHLEACIEDMTAANRQAIREREELVQRSASLRERLLEVEDKLKQAEHEIKRNTETIRVERNTSAEAQQQLEQQRRRAEGAERDVANTGARLHECEDLLHKSETRLTQLERELRVEREDYAQLRARMEALDEEKQGVEVRTY</sequence>
<protein>
    <submittedName>
        <fullName evidence="2">Uncharacterized protein</fullName>
    </submittedName>
</protein>
<dbReference type="EMBL" id="LUCH01009551">
    <property type="protein sequence ID" value="KAF5395988.1"/>
    <property type="molecule type" value="Genomic_DNA"/>
</dbReference>
<reference evidence="2" key="1">
    <citation type="submission" date="2019-05" db="EMBL/GenBank/DDBJ databases">
        <title>Annotation for the trematode Paragonimus heterotremus.</title>
        <authorList>
            <person name="Choi Y.-J."/>
        </authorList>
    </citation>
    <scope>NUCLEOTIDE SEQUENCE</scope>
    <source>
        <strain evidence="2">LC</strain>
    </source>
</reference>
<feature type="region of interest" description="Disordered" evidence="1">
    <location>
        <begin position="110"/>
        <end position="135"/>
    </location>
</feature>